<keyword evidence="3" id="KW-0732">Signal</keyword>
<dbReference type="InterPro" id="IPR006621">
    <property type="entry name" value="Nose-resist-to-fluoxetine_N"/>
</dbReference>
<dbReference type="GO" id="GO:0016747">
    <property type="term" value="F:acyltransferase activity, transferring groups other than amino-acyl groups"/>
    <property type="evidence" value="ECO:0007669"/>
    <property type="project" value="InterPro"/>
</dbReference>
<keyword evidence="2" id="KW-0472">Membrane</keyword>
<feature type="transmembrane region" description="Helical" evidence="2">
    <location>
        <begin position="599"/>
        <end position="622"/>
    </location>
</feature>
<accession>A0A034VG91</accession>
<feature type="transmembrane region" description="Helical" evidence="2">
    <location>
        <begin position="500"/>
        <end position="518"/>
    </location>
</feature>
<keyword evidence="2" id="KW-0812">Transmembrane</keyword>
<keyword evidence="2" id="KW-1133">Transmembrane helix</keyword>
<feature type="transmembrane region" description="Helical" evidence="2">
    <location>
        <begin position="575"/>
        <end position="593"/>
    </location>
</feature>
<feature type="transmembrane region" description="Helical" evidence="2">
    <location>
        <begin position="318"/>
        <end position="338"/>
    </location>
</feature>
<evidence type="ECO:0000313" key="5">
    <source>
        <dbReference type="EMBL" id="JAC42316.1"/>
    </source>
</evidence>
<dbReference type="EMBL" id="GAKP01016637">
    <property type="protein sequence ID" value="JAC42315.1"/>
    <property type="molecule type" value="Transcribed_RNA"/>
</dbReference>
<dbReference type="AlphaFoldDB" id="A0A034VG91"/>
<gene>
    <name evidence="5" type="primary">NRF6</name>
</gene>
<dbReference type="Pfam" id="PF01757">
    <property type="entry name" value="Acyl_transf_3"/>
    <property type="match status" value="1"/>
</dbReference>
<feature type="signal peptide" evidence="3">
    <location>
        <begin position="1"/>
        <end position="20"/>
    </location>
</feature>
<feature type="transmembrane region" description="Helical" evidence="2">
    <location>
        <begin position="358"/>
        <end position="378"/>
    </location>
</feature>
<evidence type="ECO:0000256" key="1">
    <source>
        <dbReference type="SAM" id="MobiDB-lite"/>
    </source>
</evidence>
<dbReference type="PANTHER" id="PTHR11161">
    <property type="entry name" value="O-ACYLTRANSFERASE"/>
    <property type="match status" value="1"/>
</dbReference>
<dbReference type="EMBL" id="GAKP01016636">
    <property type="protein sequence ID" value="JAC42316.1"/>
    <property type="molecule type" value="Transcribed_RNA"/>
</dbReference>
<dbReference type="InterPro" id="IPR052728">
    <property type="entry name" value="O2_lipid_transport_reg"/>
</dbReference>
<protein>
    <submittedName>
        <fullName evidence="5">Nose resistant to fluoxetine protein 6</fullName>
    </submittedName>
</protein>
<dbReference type="Pfam" id="PF20146">
    <property type="entry name" value="NRF"/>
    <property type="match status" value="1"/>
</dbReference>
<feature type="transmembrane region" description="Helical" evidence="2">
    <location>
        <begin position="226"/>
        <end position="246"/>
    </location>
</feature>
<feature type="region of interest" description="Disordered" evidence="1">
    <location>
        <begin position="251"/>
        <end position="273"/>
    </location>
</feature>
<sequence length="719" mass="81853">MFTMTVNLIIACTLIKLIVASEICDAGVQPEAPASRQALDQTVQRTSPLYGLSAISNEYLIRTQCHEHLQLFRDGVRQKLPWALKMFDASASLEPGFTFGNNFWLGNIDVCNAVDQPLTPHMSSHLPHNMKVELLTSVAPFNVDFRIIYLRHNSSWQADPVVIAFATRVHVGLCVPSSCAEHEIRSLMETYLASDLFVGNALYDMNLQYDYAKDLKLTAATFRRTSFYLCCLFIATTIGLTIAAGMTRSPAAEENNNNTKDAVEEQEPSETTAEGITASEKLLLEKQQPIGVSSFIACYDIQANWQHIFKPSKAGHTFAALNGIRFYSAGCVTVYHYLMFLFNGTRNKWTLFNYQVHVGNVDVFVDIFFTISGFLQSYNHFRNVRMLEVIRRNNLKQNLVFIGLHIFHRCLRLAPLYFLTIGIADFGAQLIDEVSMYHSEHKMNVNCEKYWWRNVFFIQNFYDHNDMCGLWTWSLACDVQFAVLATVLLFLYVKDPKRTKLCLAALAVASVVYTYIYGLKLNFDGSLESTFVFLTEIYIHPLARILAYISGGIAGWFFVEQKHLPFTVGKKTQQFMSYLITLVFFGCIFKPPFQTLSPFTSTTILLLERIIFTLTCSILIVANAHGCMRWFFCLFETVLFQKFHRVVYAMFLLNPLITYALPGFSQSNLYANLLSMAAEFIGILVVLVIVATVFTLLFEIPYQNISRLLIIHQIKKKLS</sequence>
<name>A0A034VG91_BACDO</name>
<proteinExistence type="predicted"/>
<feature type="transmembrane region" description="Helical" evidence="2">
    <location>
        <begin position="643"/>
        <end position="661"/>
    </location>
</feature>
<feature type="transmembrane region" description="Helical" evidence="2">
    <location>
        <begin position="538"/>
        <end position="559"/>
    </location>
</feature>
<evidence type="ECO:0000256" key="3">
    <source>
        <dbReference type="SAM" id="SignalP"/>
    </source>
</evidence>
<feature type="transmembrane region" description="Helical" evidence="2">
    <location>
        <begin position="399"/>
        <end position="424"/>
    </location>
</feature>
<organism evidence="5">
    <name type="scientific">Bactrocera dorsalis</name>
    <name type="common">Oriental fruit fly</name>
    <name type="synonym">Dacus dorsalis</name>
    <dbReference type="NCBI Taxonomy" id="27457"/>
    <lineage>
        <taxon>Eukaryota</taxon>
        <taxon>Metazoa</taxon>
        <taxon>Ecdysozoa</taxon>
        <taxon>Arthropoda</taxon>
        <taxon>Hexapoda</taxon>
        <taxon>Insecta</taxon>
        <taxon>Pterygota</taxon>
        <taxon>Neoptera</taxon>
        <taxon>Endopterygota</taxon>
        <taxon>Diptera</taxon>
        <taxon>Brachycera</taxon>
        <taxon>Muscomorpha</taxon>
        <taxon>Tephritoidea</taxon>
        <taxon>Tephritidae</taxon>
        <taxon>Bactrocera</taxon>
        <taxon>Bactrocera</taxon>
    </lineage>
</organism>
<feature type="domain" description="Nose resistant-to-fluoxetine protein N-terminal" evidence="4">
    <location>
        <begin position="62"/>
        <end position="206"/>
    </location>
</feature>
<feature type="transmembrane region" description="Helical" evidence="2">
    <location>
        <begin position="470"/>
        <end position="493"/>
    </location>
</feature>
<feature type="transmembrane region" description="Helical" evidence="2">
    <location>
        <begin position="673"/>
        <end position="698"/>
    </location>
</feature>
<dbReference type="InterPro" id="IPR002656">
    <property type="entry name" value="Acyl_transf_3_dom"/>
</dbReference>
<dbReference type="OrthoDB" id="207378at2759"/>
<dbReference type="PANTHER" id="PTHR11161:SF15">
    <property type="entry name" value="GH19286P-RELATED"/>
    <property type="match status" value="1"/>
</dbReference>
<evidence type="ECO:0000256" key="2">
    <source>
        <dbReference type="SAM" id="Phobius"/>
    </source>
</evidence>
<reference evidence="5" key="1">
    <citation type="journal article" date="2014" name="BMC Genomics">
        <title>Characterizing the developmental transcriptome of the oriental fruit fly, Bactrocera dorsalis (Diptera: Tephritidae) through comparative genomic analysis with Drosophila melanogaster utilizing modENCODE datasets.</title>
        <authorList>
            <person name="Geib S.M."/>
            <person name="Calla B."/>
            <person name="Hall B."/>
            <person name="Hou S."/>
            <person name="Manoukis N.C."/>
        </authorList>
    </citation>
    <scope>NUCLEOTIDE SEQUENCE</scope>
    <source>
        <strain evidence="5">Punador</strain>
    </source>
</reference>
<evidence type="ECO:0000259" key="4">
    <source>
        <dbReference type="SMART" id="SM00703"/>
    </source>
</evidence>
<dbReference type="SMART" id="SM00703">
    <property type="entry name" value="NRF"/>
    <property type="match status" value="1"/>
</dbReference>
<feature type="chain" id="PRO_5007369033" evidence="3">
    <location>
        <begin position="21"/>
        <end position="719"/>
    </location>
</feature>